<dbReference type="EMBL" id="QJSX01000008">
    <property type="protein sequence ID" value="PYE53631.1"/>
    <property type="molecule type" value="Genomic_DNA"/>
</dbReference>
<dbReference type="InterPro" id="IPR007837">
    <property type="entry name" value="DinB"/>
</dbReference>
<protein>
    <submittedName>
        <fullName evidence="3">Putative damage-inducible protein DinB</fullName>
    </submittedName>
</protein>
<proteinExistence type="inferred from homology"/>
<dbReference type="Gene3D" id="1.20.120.450">
    <property type="entry name" value="dinb family like domain"/>
    <property type="match status" value="1"/>
</dbReference>
<comment type="similarity">
    <text evidence="1">Belongs to the DinB family.</text>
</comment>
<evidence type="ECO:0000313" key="4">
    <source>
        <dbReference type="Proteomes" id="UP000248326"/>
    </source>
</evidence>
<sequence>MTTMTSTVSLSQQALLDYWLGHRVLTRRTIEAFPDEALFSFKPTSTLRSFGEMMLEVVGMIEPTLAYLRSGEWTPTMERFEDVRSKTALLAAWDEATRRLMDEWTSVPSERVWAVVPPLPHLVAVPYLIDNEVHHRAQGFVYLRLLEIEPPAFYER</sequence>
<dbReference type="SUPFAM" id="SSF109854">
    <property type="entry name" value="DinB/YfiT-like putative metalloenzymes"/>
    <property type="match status" value="1"/>
</dbReference>
<dbReference type="OrthoDB" id="119432at2"/>
<dbReference type="AlphaFoldDB" id="A0A318S9C6"/>
<organism evidence="3 4">
    <name type="scientific">Deinococcus yavapaiensis KR-236</name>
    <dbReference type="NCBI Taxonomy" id="694435"/>
    <lineage>
        <taxon>Bacteria</taxon>
        <taxon>Thermotogati</taxon>
        <taxon>Deinococcota</taxon>
        <taxon>Deinococci</taxon>
        <taxon>Deinococcales</taxon>
        <taxon>Deinococcaceae</taxon>
        <taxon>Deinococcus</taxon>
    </lineage>
</organism>
<name>A0A318S9C6_9DEIO</name>
<keyword evidence="2" id="KW-0479">Metal-binding</keyword>
<gene>
    <name evidence="3" type="ORF">DES52_108161</name>
</gene>
<dbReference type="RefSeq" id="WP_110886985.1">
    <property type="nucleotide sequence ID" value="NZ_QJSX01000008.1"/>
</dbReference>
<dbReference type="Proteomes" id="UP000248326">
    <property type="component" value="Unassembled WGS sequence"/>
</dbReference>
<evidence type="ECO:0000256" key="1">
    <source>
        <dbReference type="ARBA" id="ARBA00008635"/>
    </source>
</evidence>
<accession>A0A318S9C6</accession>
<reference evidence="3 4" key="1">
    <citation type="submission" date="2018-06" db="EMBL/GenBank/DDBJ databases">
        <title>Genomic Encyclopedia of Type Strains, Phase IV (KMG-IV): sequencing the most valuable type-strain genomes for metagenomic binning, comparative biology and taxonomic classification.</title>
        <authorList>
            <person name="Goeker M."/>
        </authorList>
    </citation>
    <scope>NUCLEOTIDE SEQUENCE [LARGE SCALE GENOMIC DNA]</scope>
    <source>
        <strain evidence="3 4">DSM 18048</strain>
    </source>
</reference>
<comment type="caution">
    <text evidence="3">The sequence shown here is derived from an EMBL/GenBank/DDBJ whole genome shotgun (WGS) entry which is preliminary data.</text>
</comment>
<evidence type="ECO:0000313" key="3">
    <source>
        <dbReference type="EMBL" id="PYE53631.1"/>
    </source>
</evidence>
<dbReference type="GO" id="GO:0046872">
    <property type="term" value="F:metal ion binding"/>
    <property type="evidence" value="ECO:0007669"/>
    <property type="project" value="UniProtKB-KW"/>
</dbReference>
<dbReference type="InterPro" id="IPR034660">
    <property type="entry name" value="DinB/YfiT-like"/>
</dbReference>
<dbReference type="Pfam" id="PF05163">
    <property type="entry name" value="DinB"/>
    <property type="match status" value="1"/>
</dbReference>
<keyword evidence="4" id="KW-1185">Reference proteome</keyword>
<evidence type="ECO:0000256" key="2">
    <source>
        <dbReference type="ARBA" id="ARBA00022723"/>
    </source>
</evidence>